<reference evidence="2" key="1">
    <citation type="submission" date="2014-09" db="EMBL/GenBank/DDBJ databases">
        <authorList>
            <person name="Magalhaes I.L.F."/>
            <person name="Oliveira U."/>
            <person name="Santos F.R."/>
            <person name="Vidigal T.H.D.A."/>
            <person name="Brescovit A.D."/>
            <person name="Santos A.J."/>
        </authorList>
    </citation>
    <scope>NUCLEOTIDE SEQUENCE</scope>
    <source>
        <tissue evidence="2">Shoot tissue taken approximately 20 cm above the soil surface</tissue>
    </source>
</reference>
<evidence type="ECO:0000313" key="2">
    <source>
        <dbReference type="EMBL" id="JAD84243.1"/>
    </source>
</evidence>
<sequence length="253" mass="28141">MQSGSPTCSISSDFLPCCPCVIILKLEYIWNMRCILDVQPPPDCTLLNHWEVLNEHGIDDPVPDSTKHKAHNCSRENLRHGVVAQVHPGQHGEEGERPSHGGDHAARGRPAEREEPEVGGEEEHVLRVARGPPVGVAGLEQLAIRRAGLRDGVLDELVEDLRDEKPRGKADALELPAEEEVGDEAAQADEDRDEGDPREEEAQRVSRAVADVGERDGLQRRRHRCSHLLVIRRPGHRRALASRPASPEDRRRI</sequence>
<accession>A0A0A9DC24</accession>
<dbReference type="AlphaFoldDB" id="A0A0A9DC24"/>
<feature type="region of interest" description="Disordered" evidence="1">
    <location>
        <begin position="88"/>
        <end position="129"/>
    </location>
</feature>
<protein>
    <submittedName>
        <fullName evidence="2">Phosphatidic acid phosphatase-related / PAP2-related</fullName>
    </submittedName>
</protein>
<name>A0A0A9DC24_ARUDO</name>
<dbReference type="EMBL" id="GBRH01213652">
    <property type="protein sequence ID" value="JAD84243.1"/>
    <property type="molecule type" value="Transcribed_RNA"/>
</dbReference>
<feature type="region of interest" description="Disordered" evidence="1">
    <location>
        <begin position="165"/>
        <end position="218"/>
    </location>
</feature>
<feature type="compositionally biased region" description="Basic and acidic residues" evidence="1">
    <location>
        <begin position="90"/>
        <end position="113"/>
    </location>
</feature>
<organism evidence="2">
    <name type="scientific">Arundo donax</name>
    <name type="common">Giant reed</name>
    <name type="synonym">Donax arundinaceus</name>
    <dbReference type="NCBI Taxonomy" id="35708"/>
    <lineage>
        <taxon>Eukaryota</taxon>
        <taxon>Viridiplantae</taxon>
        <taxon>Streptophyta</taxon>
        <taxon>Embryophyta</taxon>
        <taxon>Tracheophyta</taxon>
        <taxon>Spermatophyta</taxon>
        <taxon>Magnoliopsida</taxon>
        <taxon>Liliopsida</taxon>
        <taxon>Poales</taxon>
        <taxon>Poaceae</taxon>
        <taxon>PACMAD clade</taxon>
        <taxon>Arundinoideae</taxon>
        <taxon>Arundineae</taxon>
        <taxon>Arundo</taxon>
    </lineage>
</organism>
<feature type="compositionally biased region" description="Acidic residues" evidence="1">
    <location>
        <begin position="176"/>
        <end position="199"/>
    </location>
</feature>
<feature type="region of interest" description="Disordered" evidence="1">
    <location>
        <begin position="234"/>
        <end position="253"/>
    </location>
</feature>
<reference evidence="2" key="2">
    <citation type="journal article" date="2015" name="Data Brief">
        <title>Shoot transcriptome of the giant reed, Arundo donax.</title>
        <authorList>
            <person name="Barrero R.A."/>
            <person name="Guerrero F.D."/>
            <person name="Moolhuijzen P."/>
            <person name="Goolsby J.A."/>
            <person name="Tidwell J."/>
            <person name="Bellgard S.E."/>
            <person name="Bellgard M.I."/>
        </authorList>
    </citation>
    <scope>NUCLEOTIDE SEQUENCE</scope>
    <source>
        <tissue evidence="2">Shoot tissue taken approximately 20 cm above the soil surface</tissue>
    </source>
</reference>
<evidence type="ECO:0000256" key="1">
    <source>
        <dbReference type="SAM" id="MobiDB-lite"/>
    </source>
</evidence>
<proteinExistence type="predicted"/>